<dbReference type="AlphaFoldDB" id="A0A8S1Q2G6"/>
<dbReference type="PROSITE" id="PS51221">
    <property type="entry name" value="TTL"/>
    <property type="match status" value="1"/>
</dbReference>
<dbReference type="GO" id="GO:0015631">
    <property type="term" value="F:tubulin binding"/>
    <property type="evidence" value="ECO:0007669"/>
    <property type="project" value="TreeGrafter"/>
</dbReference>
<dbReference type="GO" id="GO:0000226">
    <property type="term" value="P:microtubule cytoskeleton organization"/>
    <property type="evidence" value="ECO:0007669"/>
    <property type="project" value="TreeGrafter"/>
</dbReference>
<keyword evidence="1" id="KW-0436">Ligase</keyword>
<dbReference type="Pfam" id="PF03133">
    <property type="entry name" value="TTL"/>
    <property type="match status" value="2"/>
</dbReference>
<protein>
    <recommendedName>
        <fullName evidence="6">Tubulin-tyrosine ligase family protein</fullName>
    </recommendedName>
</protein>
<evidence type="ECO:0008006" key="6">
    <source>
        <dbReference type="Google" id="ProtNLM"/>
    </source>
</evidence>
<gene>
    <name evidence="4" type="ORF">PSON_ATCC_30995.1.T0930173</name>
</gene>
<keyword evidence="5" id="KW-1185">Reference proteome</keyword>
<dbReference type="GO" id="GO:0005524">
    <property type="term" value="F:ATP binding"/>
    <property type="evidence" value="ECO:0007669"/>
    <property type="project" value="UniProtKB-KW"/>
</dbReference>
<sequence length="593" mass="70095">MIANMITILVSSLSLTFIGLLYSEIVTYKQQKDVEIFIGFLNKFISQNYYNHPSIQRQFNSLLVQPYNEYCIKSDTYKYYHPDSIMNDTYTFRESMGLVKQALQQHFFDVLPNVTLFKRNKRIPHQYQLPYQLTLPYTYYDQLLFNFKVGQSSLCLFQNYNHLPQRSSLSHKDQLMTNQLNYLNDIRNKGLDEDCITNATFLPKTYRLFEESECKEFFSHLNSLEYQEKVNKEGPQFIVKMGLEVHRGRGITMLFPQETEELKNRFQNGEICGQIKTYKVAQQYIGNPLLYKGHKIEFRVYWIIASTNPLIAYAYDKTLIRRCIHPYDKFSTLKEAHVCNTAIVKKTLAKILNEQQEIDENDDDDIDEVSSLDNNTNIDSKNNNIIDPKNRNNNLNSDQTNVQDLYIDWKLDYLQDLLLKSGKIKNKKWLKQELLPQVDRMIIHAIRSAQHTFSRDSKLGEFFAADFLLSDDLQLYLMEINFNPQTLKTTEERVIQHTKMVQDMVEISNAYLRSRYIRFRKIIDRVMDKLKNGKQKLQEIINPKIGQEIHKAYYSRLEPKMKISQKNLFRLIMDDGLVGTSKYKELLQEKCMK</sequence>
<evidence type="ECO:0000256" key="2">
    <source>
        <dbReference type="ARBA" id="ARBA00022741"/>
    </source>
</evidence>
<accession>A0A8S1Q2G6</accession>
<dbReference type="GO" id="GO:0036064">
    <property type="term" value="C:ciliary basal body"/>
    <property type="evidence" value="ECO:0007669"/>
    <property type="project" value="TreeGrafter"/>
</dbReference>
<keyword evidence="2" id="KW-0547">Nucleotide-binding</keyword>
<evidence type="ECO:0000313" key="5">
    <source>
        <dbReference type="Proteomes" id="UP000692954"/>
    </source>
</evidence>
<organism evidence="4 5">
    <name type="scientific">Paramecium sonneborni</name>
    <dbReference type="NCBI Taxonomy" id="65129"/>
    <lineage>
        <taxon>Eukaryota</taxon>
        <taxon>Sar</taxon>
        <taxon>Alveolata</taxon>
        <taxon>Ciliophora</taxon>
        <taxon>Intramacronucleata</taxon>
        <taxon>Oligohymenophorea</taxon>
        <taxon>Peniculida</taxon>
        <taxon>Parameciidae</taxon>
        <taxon>Paramecium</taxon>
    </lineage>
</organism>
<dbReference type="PANTHER" id="PTHR12241:SF147">
    <property type="entry name" value="TUBULIN POLYGLUTAMYLASE TTLL7"/>
    <property type="match status" value="1"/>
</dbReference>
<evidence type="ECO:0000256" key="3">
    <source>
        <dbReference type="ARBA" id="ARBA00022840"/>
    </source>
</evidence>
<reference evidence="4" key="1">
    <citation type="submission" date="2021-01" db="EMBL/GenBank/DDBJ databases">
        <authorList>
            <consortium name="Genoscope - CEA"/>
            <person name="William W."/>
        </authorList>
    </citation>
    <scope>NUCLEOTIDE SEQUENCE</scope>
</reference>
<dbReference type="PANTHER" id="PTHR12241">
    <property type="entry name" value="TUBULIN POLYGLUTAMYLASE"/>
    <property type="match status" value="1"/>
</dbReference>
<dbReference type="Proteomes" id="UP000692954">
    <property type="component" value="Unassembled WGS sequence"/>
</dbReference>
<dbReference type="EMBL" id="CAJJDN010000093">
    <property type="protein sequence ID" value="CAD8109435.1"/>
    <property type="molecule type" value="Genomic_DNA"/>
</dbReference>
<dbReference type="OrthoDB" id="288171at2759"/>
<proteinExistence type="predicted"/>
<evidence type="ECO:0000313" key="4">
    <source>
        <dbReference type="EMBL" id="CAD8109435.1"/>
    </source>
</evidence>
<dbReference type="GO" id="GO:0070740">
    <property type="term" value="F:tubulin-glutamic acid ligase activity"/>
    <property type="evidence" value="ECO:0007669"/>
    <property type="project" value="TreeGrafter"/>
</dbReference>
<comment type="caution">
    <text evidence="4">The sequence shown here is derived from an EMBL/GenBank/DDBJ whole genome shotgun (WGS) entry which is preliminary data.</text>
</comment>
<name>A0A8S1Q2G6_9CILI</name>
<dbReference type="InterPro" id="IPR004344">
    <property type="entry name" value="TTL/TTLL_fam"/>
</dbReference>
<keyword evidence="3" id="KW-0067">ATP-binding</keyword>
<evidence type="ECO:0000256" key="1">
    <source>
        <dbReference type="ARBA" id="ARBA00022598"/>
    </source>
</evidence>